<dbReference type="SUPFAM" id="SSF110849">
    <property type="entry name" value="ParB/Sulfiredoxin"/>
    <property type="match status" value="1"/>
</dbReference>
<organism evidence="3 4">
    <name type="scientific">Methylocystis bryophila</name>
    <dbReference type="NCBI Taxonomy" id="655015"/>
    <lineage>
        <taxon>Bacteria</taxon>
        <taxon>Pseudomonadati</taxon>
        <taxon>Pseudomonadota</taxon>
        <taxon>Alphaproteobacteria</taxon>
        <taxon>Hyphomicrobiales</taxon>
        <taxon>Methylocystaceae</taxon>
        <taxon>Methylocystis</taxon>
    </lineage>
</organism>
<dbReference type="Gene3D" id="3.90.1530.30">
    <property type="match status" value="1"/>
</dbReference>
<accession>A0A1W6N2F5</accession>
<dbReference type="OrthoDB" id="9813122at2"/>
<feature type="region of interest" description="Disordered" evidence="1">
    <location>
        <begin position="419"/>
        <end position="438"/>
    </location>
</feature>
<dbReference type="PANTHER" id="PTHR33375:SF7">
    <property type="entry name" value="CHROMOSOME 2-PARTITIONING PROTEIN PARB-RELATED"/>
    <property type="match status" value="1"/>
</dbReference>
<reference evidence="3 4" key="1">
    <citation type="submission" date="2017-02" db="EMBL/GenBank/DDBJ databases">
        <authorList>
            <person name="Peterson S.W."/>
        </authorList>
    </citation>
    <scope>NUCLEOTIDE SEQUENCE [LARGE SCALE GENOMIC DNA]</scope>
    <source>
        <strain evidence="3 4">S285</strain>
        <plasmid evidence="4">Plasmid p1</plasmid>
    </source>
</reference>
<dbReference type="FunFam" id="3.90.1530.30:FF:000002">
    <property type="entry name" value="Chromosome partitioning protein ParB"/>
    <property type="match status" value="1"/>
</dbReference>
<evidence type="ECO:0000313" key="4">
    <source>
        <dbReference type="Proteomes" id="UP000193978"/>
    </source>
</evidence>
<feature type="region of interest" description="Disordered" evidence="1">
    <location>
        <begin position="646"/>
        <end position="692"/>
    </location>
</feature>
<gene>
    <name evidence="3" type="ORF">B1812_21860</name>
</gene>
<sequence>MSKITLVSASDIGLDKLVASDANVRRIKAGVSVEDLAEDIARRGLLQSLSVRPLFDGHGVETGKFGVTAGGRRLAALKLLVKQKRLAKNAPVPCIVKPDGVEEEDSLAENTMREALHPLDQFRAFKNLHEQGLSIDDIAARFFVSAQVVRQRLKLAAASPKLLELYVVEELSLDQLMAFCVTDDHVRQNETWDALSRSYDKGPHAIRRLLTQGAIRASDKRAQFAGVGSYEAAGGVVLRDLFNRDDGGWLQDAALLDRLAREKLERAAEEISAEGWKWSETAIDFPYGHTAGLRRLPGTQAPITEEEQARYNAAVVEYNRLSEEQESADELPEDVDQRMAQLEAEIAAVDERSAIYEPTEIARAGVFVSIDYDGRLKVERGFVRREDEARKEGGVSAAEGEPRSGAQSGADDATVGADMETGLASPEPTEEEVETSPKLSGLMVVELSAHRTVAMRLSLASNPQAAFLAATHALALNAFYSASSHSCLDLSERSVTLGSQAPGIGDSLAARTLFESFGNWQMRLPADPADLWSWLLAQDESVRTELFALCVGLSVNALNMPWERRTSVLQHADRLAEHIALDMRVYWSATVESFFGKVTKAHILAAVREAKGDETAEMIAHLKKADMAAEAERLLQGTGWLPEGLRTQNLDAPVPIEEAGAPADEPSTAEDEELPAFLAETAEGPDYPAAAE</sequence>
<dbReference type="Pfam" id="PF02195">
    <property type="entry name" value="ParB_N"/>
    <property type="match status" value="1"/>
</dbReference>
<dbReference type="EMBL" id="CP019949">
    <property type="protein sequence ID" value="ARN83995.1"/>
    <property type="molecule type" value="Genomic_DNA"/>
</dbReference>
<dbReference type="SMART" id="SM00470">
    <property type="entry name" value="ParB"/>
    <property type="match status" value="1"/>
</dbReference>
<dbReference type="InterPro" id="IPR050336">
    <property type="entry name" value="Chromosome_partition/occlusion"/>
</dbReference>
<keyword evidence="3" id="KW-0614">Plasmid</keyword>
<name>A0A1W6N2F5_9HYPH</name>
<keyword evidence="3" id="KW-0238">DNA-binding</keyword>
<dbReference type="InterPro" id="IPR003115">
    <property type="entry name" value="ParB_N"/>
</dbReference>
<feature type="domain" description="ParB-like N-terminal" evidence="2">
    <location>
        <begin position="10"/>
        <end position="111"/>
    </location>
</feature>
<protein>
    <submittedName>
        <fullName evidence="3">DNA-binding protein</fullName>
    </submittedName>
</protein>
<dbReference type="GO" id="GO:0007059">
    <property type="term" value="P:chromosome segregation"/>
    <property type="evidence" value="ECO:0007669"/>
    <property type="project" value="TreeGrafter"/>
</dbReference>
<dbReference type="GO" id="GO:0003677">
    <property type="term" value="F:DNA binding"/>
    <property type="evidence" value="ECO:0007669"/>
    <property type="project" value="UniProtKB-KW"/>
</dbReference>
<feature type="region of interest" description="Disordered" evidence="1">
    <location>
        <begin position="387"/>
        <end position="414"/>
    </location>
</feature>
<dbReference type="KEGG" id="mbry:B1812_21860"/>
<dbReference type="CDD" id="cd16406">
    <property type="entry name" value="ParB_N_like"/>
    <property type="match status" value="1"/>
</dbReference>
<keyword evidence="4" id="KW-1185">Reference proteome</keyword>
<dbReference type="InterPro" id="IPR036086">
    <property type="entry name" value="ParB/Sulfiredoxin_sf"/>
</dbReference>
<proteinExistence type="predicted"/>
<dbReference type="AlphaFoldDB" id="A0A1W6N2F5"/>
<dbReference type="GO" id="GO:0005694">
    <property type="term" value="C:chromosome"/>
    <property type="evidence" value="ECO:0007669"/>
    <property type="project" value="TreeGrafter"/>
</dbReference>
<evidence type="ECO:0000313" key="3">
    <source>
        <dbReference type="EMBL" id="ARN83995.1"/>
    </source>
</evidence>
<dbReference type="PANTHER" id="PTHR33375">
    <property type="entry name" value="CHROMOSOME-PARTITIONING PROTEIN PARB-RELATED"/>
    <property type="match status" value="1"/>
</dbReference>
<evidence type="ECO:0000256" key="1">
    <source>
        <dbReference type="SAM" id="MobiDB-lite"/>
    </source>
</evidence>
<geneLocation type="plasmid" evidence="3 4">
    <name>p1</name>
</geneLocation>
<evidence type="ECO:0000259" key="2">
    <source>
        <dbReference type="SMART" id="SM00470"/>
    </source>
</evidence>
<dbReference type="SUPFAM" id="SSF109709">
    <property type="entry name" value="KorB DNA-binding domain-like"/>
    <property type="match status" value="1"/>
</dbReference>
<dbReference type="Gene3D" id="1.10.10.2830">
    <property type="match status" value="1"/>
</dbReference>
<dbReference type="RefSeq" id="WP_085774009.1">
    <property type="nucleotide sequence ID" value="NZ_AP027150.1"/>
</dbReference>
<dbReference type="Proteomes" id="UP000193978">
    <property type="component" value="Plasmid p1"/>
</dbReference>